<dbReference type="RefSeq" id="WP_013275148.1">
    <property type="nucleotide sequence ID" value="NC_014377.1"/>
</dbReference>
<feature type="domain" description="Tetrapyrrole methylase" evidence="6">
    <location>
        <begin position="6"/>
        <end position="210"/>
    </location>
</feature>
<dbReference type="HOGENOM" id="CLU_047948_2_0_9"/>
<organism evidence="7 8">
    <name type="scientific">Thermosediminibacter oceani (strain ATCC BAA-1034 / DSM 16646 / JW/IW-1228P)</name>
    <dbReference type="NCBI Taxonomy" id="555079"/>
    <lineage>
        <taxon>Bacteria</taxon>
        <taxon>Bacillati</taxon>
        <taxon>Bacillota</taxon>
        <taxon>Clostridia</taxon>
        <taxon>Thermosediminibacterales</taxon>
        <taxon>Thermosediminibacteraceae</taxon>
        <taxon>Thermosediminibacter</taxon>
    </lineage>
</organism>
<dbReference type="EC" id="2.1.1.131" evidence="7"/>
<dbReference type="SUPFAM" id="SSF53790">
    <property type="entry name" value="Tetrapyrrole methylase"/>
    <property type="match status" value="1"/>
</dbReference>
<dbReference type="AlphaFoldDB" id="D9S0T4"/>
<dbReference type="Pfam" id="PF00590">
    <property type="entry name" value="TP_methylase"/>
    <property type="match status" value="1"/>
</dbReference>
<evidence type="ECO:0000259" key="6">
    <source>
        <dbReference type="Pfam" id="PF00590"/>
    </source>
</evidence>
<dbReference type="eggNOG" id="COG1010">
    <property type="taxonomic scope" value="Bacteria"/>
</dbReference>
<dbReference type="InterPro" id="IPR051810">
    <property type="entry name" value="Precorrin_MeTrfase"/>
</dbReference>
<keyword evidence="4 7" id="KW-0808">Transferase</keyword>
<evidence type="ECO:0000256" key="3">
    <source>
        <dbReference type="ARBA" id="ARBA00022603"/>
    </source>
</evidence>
<keyword evidence="5" id="KW-0949">S-adenosyl-L-methionine</keyword>
<evidence type="ECO:0000256" key="4">
    <source>
        <dbReference type="ARBA" id="ARBA00022679"/>
    </source>
</evidence>
<protein>
    <submittedName>
        <fullName evidence="7">Precorrin-3 methyltransferase</fullName>
        <ecNumber evidence="7">2.1.1.131</ecNumber>
    </submittedName>
</protein>
<dbReference type="STRING" id="555079.Toce_0317"/>
<dbReference type="NCBIfam" id="TIGR01466">
    <property type="entry name" value="cobJ_cbiH"/>
    <property type="match status" value="1"/>
</dbReference>
<dbReference type="OrthoDB" id="9772960at2"/>
<gene>
    <name evidence="7" type="ordered locus">Toce_0317</name>
</gene>
<dbReference type="KEGG" id="toc:Toce_0317"/>
<dbReference type="PANTHER" id="PTHR47036">
    <property type="entry name" value="COBALT-FACTOR III C(17)-METHYLTRANSFERASE-RELATED"/>
    <property type="match status" value="1"/>
</dbReference>
<proteinExistence type="predicted"/>
<dbReference type="UniPathway" id="UPA00148"/>
<dbReference type="GO" id="GO:0032259">
    <property type="term" value="P:methylation"/>
    <property type="evidence" value="ECO:0007669"/>
    <property type="project" value="UniProtKB-KW"/>
</dbReference>
<dbReference type="EMBL" id="CP002131">
    <property type="protein sequence ID" value="ADL07098.1"/>
    <property type="molecule type" value="Genomic_DNA"/>
</dbReference>
<evidence type="ECO:0000256" key="1">
    <source>
        <dbReference type="ARBA" id="ARBA00004953"/>
    </source>
</evidence>
<evidence type="ECO:0000313" key="7">
    <source>
        <dbReference type="EMBL" id="ADL07098.1"/>
    </source>
</evidence>
<comment type="pathway">
    <text evidence="1">Cofactor biosynthesis; adenosylcobalamin biosynthesis.</text>
</comment>
<dbReference type="InterPro" id="IPR000878">
    <property type="entry name" value="4pyrrol_Mease"/>
</dbReference>
<keyword evidence="2" id="KW-0169">Cobalamin biosynthesis</keyword>
<evidence type="ECO:0000256" key="5">
    <source>
        <dbReference type="ARBA" id="ARBA00022691"/>
    </source>
</evidence>
<dbReference type="InterPro" id="IPR014777">
    <property type="entry name" value="4pyrrole_Mease_sub1"/>
</dbReference>
<evidence type="ECO:0000256" key="2">
    <source>
        <dbReference type="ARBA" id="ARBA00022573"/>
    </source>
</evidence>
<keyword evidence="8" id="KW-1185">Reference proteome</keyword>
<dbReference type="Gene3D" id="3.40.1010.10">
    <property type="entry name" value="Cobalt-precorrin-4 Transmethylase, Domain 1"/>
    <property type="match status" value="1"/>
</dbReference>
<evidence type="ECO:0000313" key="8">
    <source>
        <dbReference type="Proteomes" id="UP000000272"/>
    </source>
</evidence>
<dbReference type="InterPro" id="IPR014776">
    <property type="entry name" value="4pyrrole_Mease_sub2"/>
</dbReference>
<dbReference type="Gene3D" id="3.30.950.10">
    <property type="entry name" value="Methyltransferase, Cobalt-precorrin-4 Transmethylase, Domain 2"/>
    <property type="match status" value="1"/>
</dbReference>
<dbReference type="Proteomes" id="UP000000272">
    <property type="component" value="Chromosome"/>
</dbReference>
<dbReference type="PANTHER" id="PTHR47036:SF1">
    <property type="entry name" value="COBALT-FACTOR III C(17)-METHYLTRANSFERASE-RELATED"/>
    <property type="match status" value="1"/>
</dbReference>
<reference evidence="7 8" key="1">
    <citation type="journal article" date="2010" name="Stand. Genomic Sci.">
        <title>Complete genome sequence of Thermosediminibacter oceani type strain (JW/IW-1228P).</title>
        <authorList>
            <person name="Pitluck S."/>
            <person name="Yasawong M."/>
            <person name="Munk C."/>
            <person name="Nolan M."/>
            <person name="Lapidus A."/>
            <person name="Lucas S."/>
            <person name="Glavina Del Rio T."/>
            <person name="Tice H."/>
            <person name="Cheng J.F."/>
            <person name="Bruce D."/>
            <person name="Detter C."/>
            <person name="Tapia R."/>
            <person name="Han C."/>
            <person name="Goodwin L."/>
            <person name="Liolios K."/>
            <person name="Ivanova N."/>
            <person name="Mavromatis K."/>
            <person name="Mikhailova N."/>
            <person name="Pati A."/>
            <person name="Chen A."/>
            <person name="Palaniappan K."/>
            <person name="Land M."/>
            <person name="Hauser L."/>
            <person name="Chang Y.J."/>
            <person name="Jeffries C.D."/>
            <person name="Rohde M."/>
            <person name="Spring S."/>
            <person name="Sikorski J."/>
            <person name="Goker M."/>
            <person name="Woyke T."/>
            <person name="Bristow J."/>
            <person name="Eisen J.A."/>
            <person name="Markowitz V."/>
            <person name="Hugenholtz P."/>
            <person name="Kyrpides N.C."/>
            <person name="Klenk H.P."/>
        </authorList>
    </citation>
    <scope>NUCLEOTIDE SEQUENCE [LARGE SCALE GENOMIC DNA]</scope>
    <source>
        <strain evidence="8">ATCC BAA-1034 / DSM 16646 / JW/IW-1228P</strain>
    </source>
</reference>
<dbReference type="InterPro" id="IPR035996">
    <property type="entry name" value="4pyrrol_Methylase_sf"/>
</dbReference>
<dbReference type="InterPro" id="IPR006363">
    <property type="entry name" value="Cbl_synth_CobJ/CibH_dom"/>
</dbReference>
<name>D9S0T4_THEOJ</name>
<dbReference type="GO" id="GO:0030789">
    <property type="term" value="F:precorrin-3B C17-methyltransferase activity"/>
    <property type="evidence" value="ECO:0007669"/>
    <property type="project" value="UniProtKB-EC"/>
</dbReference>
<dbReference type="GO" id="GO:0009236">
    <property type="term" value="P:cobalamin biosynthetic process"/>
    <property type="evidence" value="ECO:0007669"/>
    <property type="project" value="UniProtKB-UniPathway"/>
</dbReference>
<sequence>MSWIKVVGIGPGSSEDLTFRAAKALKDSDVVVGYTTYINLIKPLIEGKMVIVSGMRDEVERCRKALELAGKGLKVSLVSGGDPGVYGMAGLLLEVALKGGAQTEIEVIPGVSAVNSAAAILGAPLMQDFAVVSLSDHLVPWEVIEKRLSLAAQADFVIAIYNPGSSERPENLSRAWEILMRHKKPDTPVGIVRKASREGQSVAITRLDKLPEYNVDMSTIVVVGGESTFISGRWIITPRGYRV</sequence>
<dbReference type="CDD" id="cd11646">
    <property type="entry name" value="Precorrin_3B_C17_MT"/>
    <property type="match status" value="1"/>
</dbReference>
<accession>D9S0T4</accession>
<keyword evidence="3 7" id="KW-0489">Methyltransferase</keyword>